<evidence type="ECO:0000256" key="6">
    <source>
        <dbReference type="ARBA" id="ARBA00022833"/>
    </source>
</evidence>
<comment type="similarity">
    <text evidence="3">Belongs to the TMEM163 family.</text>
</comment>
<proteinExistence type="inferred from homology"/>
<organism evidence="13 14">
    <name type="scientific">Petromyzon marinus</name>
    <name type="common">Sea lamprey</name>
    <dbReference type="NCBI Taxonomy" id="7757"/>
    <lineage>
        <taxon>Eukaryota</taxon>
        <taxon>Metazoa</taxon>
        <taxon>Chordata</taxon>
        <taxon>Craniata</taxon>
        <taxon>Vertebrata</taxon>
        <taxon>Cyclostomata</taxon>
        <taxon>Hyperoartia</taxon>
        <taxon>Petromyzontiformes</taxon>
        <taxon>Petromyzontidae</taxon>
        <taxon>Petromyzon</taxon>
    </lineage>
</organism>
<feature type="transmembrane region" description="Helical" evidence="12">
    <location>
        <begin position="134"/>
        <end position="157"/>
    </location>
</feature>
<dbReference type="Proteomes" id="UP001318040">
    <property type="component" value="Chromosome 21"/>
</dbReference>
<accession>A0AAJ7TA78</accession>
<dbReference type="PANTHER" id="PTHR31937:SF2">
    <property type="entry name" value="TRANSMEMBRANE PROTEIN 163"/>
    <property type="match status" value="1"/>
</dbReference>
<dbReference type="InterPro" id="IPR027469">
    <property type="entry name" value="Cation_efflux_TMD_sf"/>
</dbReference>
<dbReference type="GO" id="GO:0030672">
    <property type="term" value="C:synaptic vesicle membrane"/>
    <property type="evidence" value="ECO:0007669"/>
    <property type="project" value="UniProtKB-SubCell"/>
</dbReference>
<evidence type="ECO:0000256" key="1">
    <source>
        <dbReference type="ARBA" id="ARBA00004146"/>
    </source>
</evidence>
<keyword evidence="7 12" id="KW-1133">Transmembrane helix</keyword>
<evidence type="ECO:0000256" key="3">
    <source>
        <dbReference type="ARBA" id="ARBA00008731"/>
    </source>
</evidence>
<keyword evidence="5" id="KW-0967">Endosome</keyword>
<evidence type="ECO:0000256" key="12">
    <source>
        <dbReference type="SAM" id="Phobius"/>
    </source>
</evidence>
<evidence type="ECO:0000256" key="9">
    <source>
        <dbReference type="ARBA" id="ARBA00023136"/>
    </source>
</evidence>
<keyword evidence="8" id="KW-0770">Synapse</keyword>
<evidence type="ECO:0000256" key="10">
    <source>
        <dbReference type="ARBA" id="ARBA00023329"/>
    </source>
</evidence>
<gene>
    <name evidence="14" type="primary">LOC116944509</name>
</gene>
<feature type="transmembrane region" description="Helical" evidence="12">
    <location>
        <begin position="169"/>
        <end position="189"/>
    </location>
</feature>
<evidence type="ECO:0000313" key="13">
    <source>
        <dbReference type="Proteomes" id="UP001318040"/>
    </source>
</evidence>
<sequence>METEAVRAGEGGESTASSECESSGCEDRLASLRRLALLVSAVSIVATAGMGAAAFVVSVLQKSAAAFAFAVGAVLDTLTSVVVAWRFSKVEVPSSRREHGACMALGAVFLVSSAFIAAKSAFGLVQRSQPQGGVFLHVVSVLSAILCAVLALLKFLLGTALSSRALTTDGWNSLAGAVMALAMVVAVDLTPRHPAAWFLDASLGLAMGVAFLTLGIRLLVYSVPRWRASVHYEELP</sequence>
<dbReference type="PANTHER" id="PTHR31937">
    <property type="entry name" value="TRANSMEMBRANE PROTEIN 163"/>
    <property type="match status" value="1"/>
</dbReference>
<feature type="transmembrane region" description="Helical" evidence="12">
    <location>
        <begin position="100"/>
        <end position="122"/>
    </location>
</feature>
<feature type="transmembrane region" description="Helical" evidence="12">
    <location>
        <begin position="35"/>
        <end position="60"/>
    </location>
</feature>
<protein>
    <submittedName>
        <fullName evidence="14">Transmembrane protein 163-like</fullName>
    </submittedName>
</protein>
<dbReference type="RefSeq" id="XP_032814059.1">
    <property type="nucleotide sequence ID" value="XM_032958168.1"/>
</dbReference>
<evidence type="ECO:0000256" key="4">
    <source>
        <dbReference type="ARBA" id="ARBA00022692"/>
    </source>
</evidence>
<dbReference type="KEGG" id="pmrn:116944509"/>
<feature type="region of interest" description="Disordered" evidence="11">
    <location>
        <begin position="1"/>
        <end position="21"/>
    </location>
</feature>
<dbReference type="GeneID" id="116944509"/>
<reference evidence="14" key="1">
    <citation type="submission" date="2025-08" db="UniProtKB">
        <authorList>
            <consortium name="RefSeq"/>
        </authorList>
    </citation>
    <scope>IDENTIFICATION</scope>
    <source>
        <tissue evidence="14">Sperm</tissue>
    </source>
</reference>
<name>A0AAJ7TA78_PETMA</name>
<dbReference type="SUPFAM" id="SSF161111">
    <property type="entry name" value="Cation efflux protein transmembrane domain-like"/>
    <property type="match status" value="1"/>
</dbReference>
<keyword evidence="4 12" id="KW-0812">Transmembrane</keyword>
<keyword evidence="9 12" id="KW-0472">Membrane</keyword>
<dbReference type="InterPro" id="IPR026765">
    <property type="entry name" value="Tmem163"/>
</dbReference>
<dbReference type="AlphaFoldDB" id="A0AAJ7TA78"/>
<feature type="transmembrane region" description="Helical" evidence="12">
    <location>
        <begin position="66"/>
        <end position="88"/>
    </location>
</feature>
<evidence type="ECO:0000256" key="8">
    <source>
        <dbReference type="ARBA" id="ARBA00023018"/>
    </source>
</evidence>
<dbReference type="GO" id="GO:0008270">
    <property type="term" value="F:zinc ion binding"/>
    <property type="evidence" value="ECO:0007669"/>
    <property type="project" value="TreeGrafter"/>
</dbReference>
<keyword evidence="6" id="KW-0862">Zinc</keyword>
<dbReference type="GO" id="GO:0031901">
    <property type="term" value="C:early endosome membrane"/>
    <property type="evidence" value="ECO:0007669"/>
    <property type="project" value="UniProtKB-SubCell"/>
</dbReference>
<evidence type="ECO:0000313" key="14">
    <source>
        <dbReference type="RefSeq" id="XP_032814059.1"/>
    </source>
</evidence>
<keyword evidence="10" id="KW-0968">Cytoplasmic vesicle</keyword>
<evidence type="ECO:0000256" key="7">
    <source>
        <dbReference type="ARBA" id="ARBA00022989"/>
    </source>
</evidence>
<evidence type="ECO:0000256" key="11">
    <source>
        <dbReference type="SAM" id="MobiDB-lite"/>
    </source>
</evidence>
<evidence type="ECO:0000256" key="5">
    <source>
        <dbReference type="ARBA" id="ARBA00022753"/>
    </source>
</evidence>
<comment type="subcellular location">
    <subcellularLocation>
        <location evidence="2">Cytoplasmic vesicle</location>
        <location evidence="2">Secretory vesicle</location>
        <location evidence="2">Synaptic vesicle membrane</location>
        <topology evidence="2">Multi-pass membrane protein</topology>
    </subcellularLocation>
    <subcellularLocation>
        <location evidence="1">Early endosome membrane</location>
    </subcellularLocation>
</comment>
<feature type="transmembrane region" description="Helical" evidence="12">
    <location>
        <begin position="195"/>
        <end position="220"/>
    </location>
</feature>
<keyword evidence="13" id="KW-1185">Reference proteome</keyword>
<evidence type="ECO:0000256" key="2">
    <source>
        <dbReference type="ARBA" id="ARBA00004644"/>
    </source>
</evidence>
<dbReference type="Gene3D" id="1.20.1510.10">
    <property type="entry name" value="Cation efflux protein transmembrane domain"/>
    <property type="match status" value="1"/>
</dbReference>